<name>A0ACC3T4K9_LIPKO</name>
<evidence type="ECO:0000313" key="1">
    <source>
        <dbReference type="EMBL" id="KAK9238012.1"/>
    </source>
</evidence>
<dbReference type="Proteomes" id="UP001433508">
    <property type="component" value="Unassembled WGS sequence"/>
</dbReference>
<dbReference type="EMBL" id="MU971361">
    <property type="protein sequence ID" value="KAK9238012.1"/>
    <property type="molecule type" value="Genomic_DNA"/>
</dbReference>
<proteinExistence type="predicted"/>
<sequence length="492" mass="52533">MTGRGASMGFRESSTAQSGSACDPVGTTTAPDDSSTNSSVSTGARTQTVASDAMSTTSHASSHSGNGGSKLNFSVLCPTCSTSIALDLPFLALADGYETSRPASSHVGGFDDESSCSSSDYDSRDGESDAGMENNEDFAVSGRNRLRRRQARQRHRARKVLVKELQQKVDQLTKQAANAAGRATNLQGQLDRVKRKSSMLQLSSQGQGSPLSTPAPPKVSQTVPVPVITTPMRAVSASVVEPIVSKSSSTTSMKQLLQQELRQSERFTPQSQPSIMSLFSLARTVSYFPFSSAITSSPFLASSQTSLKAPSAPSSSQSTGGTSNILSTSSDSSTSSTFSSQTASASTTSLASLASSPSSSTEQIISHLQLSVQKEKGLREAAEQKCRQVSQEIEDLSQSLFEQANEMVAAERRERAKVEEQIRDAKAREEKLLERLSILEEAFSRIVRLRKELDDETSTNTGDRHMLEDRRKSVALSIEEVAANVVSAGTKE</sequence>
<protein>
    <submittedName>
        <fullName evidence="1">Uncharacterized protein</fullName>
    </submittedName>
</protein>
<accession>A0ACC3T4K9</accession>
<comment type="caution">
    <text evidence="1">The sequence shown here is derived from an EMBL/GenBank/DDBJ whole genome shotgun (WGS) entry which is preliminary data.</text>
</comment>
<organism evidence="1 2">
    <name type="scientific">Lipomyces kononenkoae</name>
    <name type="common">Yeast</name>
    <dbReference type="NCBI Taxonomy" id="34357"/>
    <lineage>
        <taxon>Eukaryota</taxon>
        <taxon>Fungi</taxon>
        <taxon>Dikarya</taxon>
        <taxon>Ascomycota</taxon>
        <taxon>Saccharomycotina</taxon>
        <taxon>Lipomycetes</taxon>
        <taxon>Lipomycetales</taxon>
        <taxon>Lipomycetaceae</taxon>
        <taxon>Lipomyces</taxon>
    </lineage>
</organism>
<evidence type="ECO:0000313" key="2">
    <source>
        <dbReference type="Proteomes" id="UP001433508"/>
    </source>
</evidence>
<reference evidence="2" key="1">
    <citation type="journal article" date="2024" name="Front. Bioeng. Biotechnol.">
        <title>Genome-scale model development and genomic sequencing of the oleaginous clade Lipomyces.</title>
        <authorList>
            <person name="Czajka J.J."/>
            <person name="Han Y."/>
            <person name="Kim J."/>
            <person name="Mondo S.J."/>
            <person name="Hofstad B.A."/>
            <person name="Robles A."/>
            <person name="Haridas S."/>
            <person name="Riley R."/>
            <person name="LaButti K."/>
            <person name="Pangilinan J."/>
            <person name="Andreopoulos W."/>
            <person name="Lipzen A."/>
            <person name="Yan J."/>
            <person name="Wang M."/>
            <person name="Ng V."/>
            <person name="Grigoriev I.V."/>
            <person name="Spatafora J.W."/>
            <person name="Magnuson J.K."/>
            <person name="Baker S.E."/>
            <person name="Pomraning K.R."/>
        </authorList>
    </citation>
    <scope>NUCLEOTIDE SEQUENCE [LARGE SCALE GENOMIC DNA]</scope>
    <source>
        <strain evidence="2">CBS 7786</strain>
    </source>
</reference>
<keyword evidence="2" id="KW-1185">Reference proteome</keyword>
<gene>
    <name evidence="1" type="ORF">V1525DRAFT_359206</name>
</gene>